<dbReference type="Proteomes" id="UP001529369">
    <property type="component" value="Unassembled WGS sequence"/>
</dbReference>
<keyword evidence="2" id="KW-1185">Reference proteome</keyword>
<accession>A0ABT8A104</accession>
<protein>
    <submittedName>
        <fullName evidence="1">Uncharacterized protein</fullName>
    </submittedName>
</protein>
<dbReference type="EMBL" id="JAUFPN010000033">
    <property type="protein sequence ID" value="MDN3563417.1"/>
    <property type="molecule type" value="Genomic_DNA"/>
</dbReference>
<organism evidence="1 2">
    <name type="scientific">Paeniroseomonas aquatica</name>
    <dbReference type="NCBI Taxonomy" id="373043"/>
    <lineage>
        <taxon>Bacteria</taxon>
        <taxon>Pseudomonadati</taxon>
        <taxon>Pseudomonadota</taxon>
        <taxon>Alphaproteobacteria</taxon>
        <taxon>Acetobacterales</taxon>
        <taxon>Acetobacteraceae</taxon>
        <taxon>Paeniroseomonas</taxon>
    </lineage>
</organism>
<evidence type="ECO:0000313" key="1">
    <source>
        <dbReference type="EMBL" id="MDN3563417.1"/>
    </source>
</evidence>
<dbReference type="RefSeq" id="WP_290315158.1">
    <property type="nucleotide sequence ID" value="NZ_JAUFPN010000033.1"/>
</dbReference>
<reference evidence="2" key="1">
    <citation type="journal article" date="2019" name="Int. J. Syst. Evol. Microbiol.">
        <title>The Global Catalogue of Microorganisms (GCM) 10K type strain sequencing project: providing services to taxonomists for standard genome sequencing and annotation.</title>
        <authorList>
            <consortium name="The Broad Institute Genomics Platform"/>
            <consortium name="The Broad Institute Genome Sequencing Center for Infectious Disease"/>
            <person name="Wu L."/>
            <person name="Ma J."/>
        </authorList>
    </citation>
    <scope>NUCLEOTIDE SEQUENCE [LARGE SCALE GENOMIC DNA]</scope>
    <source>
        <strain evidence="2">CECT 7131</strain>
    </source>
</reference>
<sequence>MSASAPIEPEVRRRMRQVISVALATRSCPLGVAAAEARGLGMGLLPSLPASMVDAVVTELLQELDACLPPVGRAEVNGQVLRSMPREEVVATLADVLARSLEANGLVLLRRTTAPRHRAGGA</sequence>
<evidence type="ECO:0000313" key="2">
    <source>
        <dbReference type="Proteomes" id="UP001529369"/>
    </source>
</evidence>
<comment type="caution">
    <text evidence="1">The sequence shown here is derived from an EMBL/GenBank/DDBJ whole genome shotgun (WGS) entry which is preliminary data.</text>
</comment>
<gene>
    <name evidence="1" type="ORF">QWZ14_03395</name>
</gene>
<name>A0ABT8A104_9PROT</name>
<proteinExistence type="predicted"/>